<dbReference type="InterPro" id="IPR036351">
    <property type="entry name" value="Ribosomal_eL32_sf"/>
</dbReference>
<keyword evidence="4" id="KW-0542">Nucleomorph</keyword>
<dbReference type="GO" id="GO:0006412">
    <property type="term" value="P:translation"/>
    <property type="evidence" value="ECO:0007669"/>
    <property type="project" value="InterPro"/>
</dbReference>
<dbReference type="EMBL" id="DQ158856">
    <property type="protein sequence ID" value="ABA27180.1"/>
    <property type="molecule type" value="Genomic_DNA"/>
</dbReference>
<keyword evidence="2 4" id="KW-0689">Ribosomal protein</keyword>
<dbReference type="Pfam" id="PF01655">
    <property type="entry name" value="Ribosomal_L32e"/>
    <property type="match status" value="1"/>
</dbReference>
<geneLocation type="nucleomorph" evidence="4"/>
<dbReference type="SMART" id="SM01393">
    <property type="entry name" value="Ribosomal_L32e"/>
    <property type="match status" value="1"/>
</dbReference>
<reference evidence="4 5" key="1">
    <citation type="journal article" date="2006" name="Proc. Natl. Acad. Sci. U.S.A.">
        <title>Complete nucleotide sequence of the chlorarachniophyte nucleomorph: nature's smallest nucleus.</title>
        <authorList>
            <person name="Gilson P.R."/>
            <person name="Su V."/>
            <person name="Slamovits C.H."/>
            <person name="Reith M.E."/>
            <person name="Keeling P.J."/>
            <person name="McFadden G.I."/>
        </authorList>
    </citation>
    <scope>NUCLEOTIDE SEQUENCE [LARGE SCALE GENOMIC DNA]</scope>
    <source>
        <strain evidence="5">CCMP621</strain>
    </source>
</reference>
<gene>
    <name evidence="4" type="primary">rpl32</name>
</gene>
<dbReference type="Proteomes" id="UP000243425">
    <property type="component" value="Nucleomorph 1"/>
</dbReference>
<accession>Q3LWI6</accession>
<organism evidence="4 5">
    <name type="scientific">Bigelowiella natans</name>
    <name type="common">Pedinomonas minutissima</name>
    <name type="synonym">Chlorarachnion sp. (strain CCMP621)</name>
    <dbReference type="NCBI Taxonomy" id="227086"/>
    <lineage>
        <taxon>Eukaryota</taxon>
        <taxon>Sar</taxon>
        <taxon>Rhizaria</taxon>
        <taxon>Cercozoa</taxon>
        <taxon>Chlorarachniophyceae</taxon>
        <taxon>Bigelowiella</taxon>
    </lineage>
</organism>
<evidence type="ECO:0000256" key="1">
    <source>
        <dbReference type="ARBA" id="ARBA00008431"/>
    </source>
</evidence>
<keyword evidence="3" id="KW-0687">Ribonucleoprotein</keyword>
<sequence>MGKSFLKHNSKSLIRIKKKWRKPIGIDSKIRKRTKGAPKTPKIGYGSSKRIKSLNATGLKTIHVFNLNDIKSSIILKRSYSYCLSKNISLKNKKLIRYFSNQVYQK</sequence>
<dbReference type="PANTHER" id="PTHR23413:SF1">
    <property type="entry name" value="RIBOSOMAL PROTEIN L32"/>
    <property type="match status" value="1"/>
</dbReference>
<dbReference type="GeneID" id="5788337"/>
<evidence type="ECO:0000256" key="2">
    <source>
        <dbReference type="ARBA" id="ARBA00022980"/>
    </source>
</evidence>
<name>Q3LWI6_BIGNA</name>
<evidence type="ECO:0000313" key="4">
    <source>
        <dbReference type="EMBL" id="ABA27180.1"/>
    </source>
</evidence>
<evidence type="ECO:0000256" key="3">
    <source>
        <dbReference type="ARBA" id="ARBA00023274"/>
    </source>
</evidence>
<evidence type="ECO:0000313" key="5">
    <source>
        <dbReference type="Proteomes" id="UP000243425"/>
    </source>
</evidence>
<dbReference type="SUPFAM" id="SSF52042">
    <property type="entry name" value="Ribosomal protein L32e"/>
    <property type="match status" value="1"/>
</dbReference>
<proteinExistence type="inferred from homology"/>
<dbReference type="InterPro" id="IPR001515">
    <property type="entry name" value="Ribosomal_eL32"/>
</dbReference>
<comment type="similarity">
    <text evidence="1">Belongs to the eukaryotic ribosomal protein eL32 family.</text>
</comment>
<dbReference type="PANTHER" id="PTHR23413">
    <property type="entry name" value="60S RIBOSOMAL PROTEIN L32 AND DNA-DIRECTED RNA POLYMERASE II, SUBUNIT N"/>
    <property type="match status" value="1"/>
</dbReference>
<dbReference type="GO" id="GO:0022625">
    <property type="term" value="C:cytosolic large ribosomal subunit"/>
    <property type="evidence" value="ECO:0007669"/>
    <property type="project" value="TreeGrafter"/>
</dbReference>
<dbReference type="GO" id="GO:0003735">
    <property type="term" value="F:structural constituent of ribosome"/>
    <property type="evidence" value="ECO:0007669"/>
    <property type="project" value="InterPro"/>
</dbReference>
<dbReference type="RefSeq" id="XP_001712792.1">
    <property type="nucleotide sequence ID" value="XM_001712740.1"/>
</dbReference>
<protein>
    <submittedName>
        <fullName evidence="4">Ribosomal protein L32</fullName>
    </submittedName>
</protein>
<dbReference type="AlphaFoldDB" id="Q3LWI6"/>